<keyword evidence="3" id="KW-1185">Reference proteome</keyword>
<dbReference type="SUPFAM" id="SSF103247">
    <property type="entry name" value="TT1751-like"/>
    <property type="match status" value="1"/>
</dbReference>
<dbReference type="Gene3D" id="3.30.310.70">
    <property type="entry name" value="TT1751-like domain"/>
    <property type="match status" value="1"/>
</dbReference>
<evidence type="ECO:0000256" key="1">
    <source>
        <dbReference type="SAM" id="SignalP"/>
    </source>
</evidence>
<dbReference type="STRING" id="481446.NIT7645_03434"/>
<gene>
    <name evidence="2" type="ORF">NIT7321_03505</name>
</gene>
<dbReference type="InterPro" id="IPR035923">
    <property type="entry name" value="TT1751-like_sf"/>
</dbReference>
<evidence type="ECO:0000313" key="3">
    <source>
        <dbReference type="Proteomes" id="UP000043764"/>
    </source>
</evidence>
<evidence type="ECO:0000313" key="2">
    <source>
        <dbReference type="EMBL" id="CRL12626.1"/>
    </source>
</evidence>
<sequence>MFARNRLKSARAPAFLAVVISCLAMAPIPAAAGEEDQIVSYQTTLSFDDVTFGLENAITDRGLLVDHTSHVGDMLERTREDVGSDVVLFEQAKVYSFCSARLSREVMEANPMNIAFCPYDIFVAQVPGADTVTIGFRAFPEGEMQVIQSLLDEIVLEAIEE</sequence>
<feature type="chain" id="PRO_5005217331" evidence="1">
    <location>
        <begin position="33"/>
        <end position="161"/>
    </location>
</feature>
<proteinExistence type="predicted"/>
<feature type="signal peptide" evidence="1">
    <location>
        <begin position="1"/>
        <end position="32"/>
    </location>
</feature>
<name>A0A0H5D685_9RHOB</name>
<protein>
    <submittedName>
        <fullName evidence="2">Uncharacterized protein</fullName>
    </submittedName>
</protein>
<accession>A0A0H5D685</accession>
<keyword evidence="1" id="KW-0732">Signal</keyword>
<organism evidence="2 3">
    <name type="scientific">Phaeobacter italicus</name>
    <dbReference type="NCBI Taxonomy" id="481446"/>
    <lineage>
        <taxon>Bacteria</taxon>
        <taxon>Pseudomonadati</taxon>
        <taxon>Pseudomonadota</taxon>
        <taxon>Alphaproteobacteria</taxon>
        <taxon>Rhodobacterales</taxon>
        <taxon>Roseobacteraceae</taxon>
        <taxon>Phaeobacter</taxon>
    </lineage>
</organism>
<dbReference type="EMBL" id="CVRL01000041">
    <property type="protein sequence ID" value="CRL12626.1"/>
    <property type="molecule type" value="Genomic_DNA"/>
</dbReference>
<dbReference type="AlphaFoldDB" id="A0A0H5D685"/>
<reference evidence="3" key="1">
    <citation type="submission" date="2015-05" db="EMBL/GenBank/DDBJ databases">
        <authorList>
            <person name="Rodrigo-Torres Lidia"/>
            <person name="Arahal R.David."/>
        </authorList>
    </citation>
    <scope>NUCLEOTIDE SEQUENCE [LARGE SCALE GENOMIC DNA]</scope>
    <source>
        <strain evidence="3">CECT 7321</strain>
    </source>
</reference>
<dbReference type="PROSITE" id="PS51257">
    <property type="entry name" value="PROKAR_LIPOPROTEIN"/>
    <property type="match status" value="1"/>
</dbReference>
<dbReference type="Proteomes" id="UP000043764">
    <property type="component" value="Unassembled WGS sequence"/>
</dbReference>